<name>A0A9Q3GDM1_9BASI</name>
<reference evidence="1" key="1">
    <citation type="submission" date="2021-03" db="EMBL/GenBank/DDBJ databases">
        <title>Draft genome sequence of rust myrtle Austropuccinia psidii MF-1, a brazilian biotype.</title>
        <authorList>
            <person name="Quecine M.C."/>
            <person name="Pachon D.M.R."/>
            <person name="Bonatelli M.L."/>
            <person name="Correr F.H."/>
            <person name="Franceschini L.M."/>
            <person name="Leite T.F."/>
            <person name="Margarido G.R.A."/>
            <person name="Almeida C.A."/>
            <person name="Ferrarezi J.A."/>
            <person name="Labate C.A."/>
        </authorList>
    </citation>
    <scope>NUCLEOTIDE SEQUENCE</scope>
    <source>
        <strain evidence="1">MF-1</strain>
    </source>
</reference>
<evidence type="ECO:0000313" key="2">
    <source>
        <dbReference type="Proteomes" id="UP000765509"/>
    </source>
</evidence>
<accession>A0A9Q3GDM1</accession>
<dbReference type="Proteomes" id="UP000765509">
    <property type="component" value="Unassembled WGS sequence"/>
</dbReference>
<dbReference type="EMBL" id="AVOT02000494">
    <property type="protein sequence ID" value="MBW0463151.1"/>
    <property type="molecule type" value="Genomic_DNA"/>
</dbReference>
<gene>
    <name evidence="1" type="ORF">O181_002866</name>
</gene>
<protein>
    <submittedName>
        <fullName evidence="1">Uncharacterized protein</fullName>
    </submittedName>
</protein>
<evidence type="ECO:0000313" key="1">
    <source>
        <dbReference type="EMBL" id="MBW0463151.1"/>
    </source>
</evidence>
<keyword evidence="2" id="KW-1185">Reference proteome</keyword>
<comment type="caution">
    <text evidence="1">The sequence shown here is derived from an EMBL/GenBank/DDBJ whole genome shotgun (WGS) entry which is preliminary data.</text>
</comment>
<organism evidence="1 2">
    <name type="scientific">Austropuccinia psidii MF-1</name>
    <dbReference type="NCBI Taxonomy" id="1389203"/>
    <lineage>
        <taxon>Eukaryota</taxon>
        <taxon>Fungi</taxon>
        <taxon>Dikarya</taxon>
        <taxon>Basidiomycota</taxon>
        <taxon>Pucciniomycotina</taxon>
        <taxon>Pucciniomycetes</taxon>
        <taxon>Pucciniales</taxon>
        <taxon>Sphaerophragmiaceae</taxon>
        <taxon>Austropuccinia</taxon>
    </lineage>
</organism>
<dbReference type="AlphaFoldDB" id="A0A9Q3GDM1"/>
<sequence>MLPGPSNSSVNHPSAALSEHNESYQLCLSRIESMLAQKDILPDQIAAFQAQDYAQDHVIYLLMEQLCIQDIQIAQLQAHALHELTALEARLHTLLH</sequence>
<proteinExistence type="predicted"/>